<dbReference type="Pfam" id="PF03807">
    <property type="entry name" value="F420_oxidored"/>
    <property type="match status" value="1"/>
</dbReference>
<dbReference type="InterPro" id="IPR036291">
    <property type="entry name" value="NAD(P)-bd_dom_sf"/>
</dbReference>
<dbReference type="GO" id="GO:0015677">
    <property type="term" value="P:copper ion import"/>
    <property type="evidence" value="ECO:0007669"/>
    <property type="project" value="TreeGrafter"/>
</dbReference>
<dbReference type="GO" id="GO:0052851">
    <property type="term" value="F:ferric-chelate reductase (NADPH) activity"/>
    <property type="evidence" value="ECO:0007669"/>
    <property type="project" value="TreeGrafter"/>
</dbReference>
<name>A0A377FWQ8_9BACL</name>
<evidence type="ECO:0000259" key="2">
    <source>
        <dbReference type="Pfam" id="PF03807"/>
    </source>
</evidence>
<evidence type="ECO:0000256" key="1">
    <source>
        <dbReference type="ARBA" id="ARBA00023002"/>
    </source>
</evidence>
<dbReference type="RefSeq" id="WP_029333744.1">
    <property type="nucleotide sequence ID" value="NZ_UGGP01000001.1"/>
</dbReference>
<dbReference type="AlphaFoldDB" id="A0A377FWQ8"/>
<dbReference type="STRING" id="1397694.GCA_000702585_00124"/>
<protein>
    <submittedName>
        <fullName evidence="3">Prephenate dehydrogenase</fullName>
    </submittedName>
</protein>
<dbReference type="OrthoDB" id="9810755at2"/>
<dbReference type="PANTHER" id="PTHR14239:SF0">
    <property type="entry name" value="F420-DEPENDENT NADP REDUCTASE"/>
    <property type="match status" value="1"/>
</dbReference>
<dbReference type="GO" id="GO:0005886">
    <property type="term" value="C:plasma membrane"/>
    <property type="evidence" value="ECO:0007669"/>
    <property type="project" value="TreeGrafter"/>
</dbReference>
<dbReference type="GO" id="GO:0008823">
    <property type="term" value="F:cupric reductase (NADH) activity"/>
    <property type="evidence" value="ECO:0007669"/>
    <property type="project" value="TreeGrafter"/>
</dbReference>
<dbReference type="Gene3D" id="3.40.50.720">
    <property type="entry name" value="NAD(P)-binding Rossmann-like Domain"/>
    <property type="match status" value="1"/>
</dbReference>
<reference evidence="3 4" key="1">
    <citation type="submission" date="2018-06" db="EMBL/GenBank/DDBJ databases">
        <authorList>
            <consortium name="Pathogen Informatics"/>
            <person name="Doyle S."/>
        </authorList>
    </citation>
    <scope>NUCLEOTIDE SEQUENCE [LARGE SCALE GENOMIC DNA]</scope>
    <source>
        <strain evidence="3 4">NCTC13163</strain>
    </source>
</reference>
<dbReference type="Proteomes" id="UP000254060">
    <property type="component" value="Unassembled WGS sequence"/>
</dbReference>
<proteinExistence type="predicted"/>
<dbReference type="EMBL" id="UGGP01000001">
    <property type="protein sequence ID" value="STO09282.1"/>
    <property type="molecule type" value="Genomic_DNA"/>
</dbReference>
<dbReference type="InterPro" id="IPR028939">
    <property type="entry name" value="P5C_Rdtase_cat_N"/>
</dbReference>
<accession>A0A377FWQ8</accession>
<keyword evidence="1" id="KW-0560">Oxidoreductase</keyword>
<dbReference type="InterPro" id="IPR051267">
    <property type="entry name" value="STEAP_metalloreductase"/>
</dbReference>
<dbReference type="PANTHER" id="PTHR14239">
    <property type="entry name" value="DUDULIN-RELATED"/>
    <property type="match status" value="1"/>
</dbReference>
<evidence type="ECO:0000313" key="3">
    <source>
        <dbReference type="EMBL" id="STO09282.1"/>
    </source>
</evidence>
<evidence type="ECO:0000313" key="4">
    <source>
        <dbReference type="Proteomes" id="UP000254060"/>
    </source>
</evidence>
<organism evidence="3 4">
    <name type="scientific">Exiguobacterium aurantiacum</name>
    <dbReference type="NCBI Taxonomy" id="33987"/>
    <lineage>
        <taxon>Bacteria</taxon>
        <taxon>Bacillati</taxon>
        <taxon>Bacillota</taxon>
        <taxon>Bacilli</taxon>
        <taxon>Bacillales</taxon>
        <taxon>Bacillales Family XII. Incertae Sedis</taxon>
        <taxon>Exiguobacterium</taxon>
    </lineage>
</organism>
<dbReference type="SUPFAM" id="SSF51735">
    <property type="entry name" value="NAD(P)-binding Rossmann-fold domains"/>
    <property type="match status" value="1"/>
</dbReference>
<sequence>MKIGILGAGKVGRTLGRKFEDVGYEVLYGTRSEREGTMSLQDVASNAQVLLLTTPFAAAVDLVQSLRDLDDKIVIDVTNPIAKEFNAIERPEGKSGAEHLQELAPHVRIVKAFNQTGVENLENPNMSMMFIAGDEQESVRAVQDLASKIGFDAHTLRHLKLARELESLAWLWIHYATKERKHRNFAFYLKENSF</sequence>
<feature type="domain" description="Pyrroline-5-carboxylate reductase catalytic N-terminal" evidence="2">
    <location>
        <begin position="2"/>
        <end position="80"/>
    </location>
</feature>
<gene>
    <name evidence="3" type="ORF">NCTC13163_02699</name>
</gene>